<dbReference type="Pfam" id="PF00583">
    <property type="entry name" value="Acetyltransf_1"/>
    <property type="match status" value="1"/>
</dbReference>
<dbReference type="Proteomes" id="UP000292274">
    <property type="component" value="Unassembled WGS sequence"/>
</dbReference>
<dbReference type="CDD" id="cd04301">
    <property type="entry name" value="NAT_SF"/>
    <property type="match status" value="1"/>
</dbReference>
<dbReference type="PANTHER" id="PTHR43877">
    <property type="entry name" value="AMINOALKYLPHOSPHONATE N-ACETYLTRANSFERASE-RELATED-RELATED"/>
    <property type="match status" value="1"/>
</dbReference>
<dbReference type="SUPFAM" id="SSF55729">
    <property type="entry name" value="Acyl-CoA N-acyltransferases (Nat)"/>
    <property type="match status" value="1"/>
</dbReference>
<dbReference type="OrthoDB" id="9792929at2"/>
<keyword evidence="5" id="KW-1185">Reference proteome</keyword>
<feature type="domain" description="N-acetyltransferase" evidence="3">
    <location>
        <begin position="7"/>
        <end position="169"/>
    </location>
</feature>
<organism evidence="4 5">
    <name type="scientific">Micromonospora zingiberis</name>
    <dbReference type="NCBI Taxonomy" id="2053011"/>
    <lineage>
        <taxon>Bacteria</taxon>
        <taxon>Bacillati</taxon>
        <taxon>Actinomycetota</taxon>
        <taxon>Actinomycetes</taxon>
        <taxon>Micromonosporales</taxon>
        <taxon>Micromonosporaceae</taxon>
        <taxon>Micromonospora</taxon>
    </lineage>
</organism>
<keyword evidence="2" id="KW-0012">Acyltransferase</keyword>
<dbReference type="EMBL" id="SJJR01000019">
    <property type="protein sequence ID" value="TCB93366.1"/>
    <property type="molecule type" value="Genomic_DNA"/>
</dbReference>
<proteinExistence type="predicted"/>
<gene>
    <name evidence="4" type="ORF">E0H26_22745</name>
</gene>
<keyword evidence="1 4" id="KW-0808">Transferase</keyword>
<dbReference type="AlphaFoldDB" id="A0A4R0G9J1"/>
<dbReference type="GO" id="GO:0016747">
    <property type="term" value="F:acyltransferase activity, transferring groups other than amino-acyl groups"/>
    <property type="evidence" value="ECO:0007669"/>
    <property type="project" value="InterPro"/>
</dbReference>
<reference evidence="4 5" key="1">
    <citation type="submission" date="2019-02" db="EMBL/GenBank/DDBJ databases">
        <title>Jishengella sp. nov., isolated from a root of Zingiber montanum.</title>
        <authorList>
            <person name="Kuncharoen N."/>
            <person name="Kudo T."/>
            <person name="Masahiro Y."/>
            <person name="Ohkuma M."/>
            <person name="Tanasupawat S."/>
        </authorList>
    </citation>
    <scope>NUCLEOTIDE SEQUENCE [LARGE SCALE GENOMIC DNA]</scope>
    <source>
        <strain evidence="4 5">PLAI 1-1</strain>
    </source>
</reference>
<comment type="caution">
    <text evidence="4">The sequence shown here is derived from an EMBL/GenBank/DDBJ whole genome shotgun (WGS) entry which is preliminary data.</text>
</comment>
<evidence type="ECO:0000313" key="5">
    <source>
        <dbReference type="Proteomes" id="UP000292274"/>
    </source>
</evidence>
<dbReference type="PROSITE" id="PS51186">
    <property type="entry name" value="GNAT"/>
    <property type="match status" value="1"/>
</dbReference>
<dbReference type="RefSeq" id="WP_131307026.1">
    <property type="nucleotide sequence ID" value="NZ_SJJR01000019.1"/>
</dbReference>
<dbReference type="InterPro" id="IPR000182">
    <property type="entry name" value="GNAT_dom"/>
</dbReference>
<sequence length="169" mass="18016">MADLQALAIRFSAESDASRLEELQRGSWIPTVTPAGPYEPRSFFHHHRPDEVLVAVNGALPIGYIVVRRASQMASHAHVASIDGLGVAAASRRQGVAGALLRAAERVTAERGFTRLTLRVLSCNVAALALYARHGFETEGVLRGEFQLPVGPGGGIASVDDILLAKRVV</sequence>
<evidence type="ECO:0000256" key="1">
    <source>
        <dbReference type="ARBA" id="ARBA00022679"/>
    </source>
</evidence>
<name>A0A4R0G9J1_9ACTN</name>
<evidence type="ECO:0000313" key="4">
    <source>
        <dbReference type="EMBL" id="TCB93366.1"/>
    </source>
</evidence>
<evidence type="ECO:0000259" key="3">
    <source>
        <dbReference type="PROSITE" id="PS51186"/>
    </source>
</evidence>
<evidence type="ECO:0000256" key="2">
    <source>
        <dbReference type="ARBA" id="ARBA00023315"/>
    </source>
</evidence>
<dbReference type="InterPro" id="IPR016181">
    <property type="entry name" value="Acyl_CoA_acyltransferase"/>
</dbReference>
<dbReference type="InterPro" id="IPR050832">
    <property type="entry name" value="Bact_Acetyltransf"/>
</dbReference>
<accession>A0A4R0G9J1</accession>
<protein>
    <submittedName>
        <fullName evidence="4">GNAT family N-acetyltransferase</fullName>
    </submittedName>
</protein>
<dbReference type="Gene3D" id="3.40.630.30">
    <property type="match status" value="1"/>
</dbReference>